<organism evidence="3 4">
    <name type="scientific">Chitinophaga silvatica</name>
    <dbReference type="NCBI Taxonomy" id="2282649"/>
    <lineage>
        <taxon>Bacteria</taxon>
        <taxon>Pseudomonadati</taxon>
        <taxon>Bacteroidota</taxon>
        <taxon>Chitinophagia</taxon>
        <taxon>Chitinophagales</taxon>
        <taxon>Chitinophagaceae</taxon>
        <taxon>Chitinophaga</taxon>
    </lineage>
</organism>
<feature type="transmembrane region" description="Helical" evidence="1">
    <location>
        <begin position="12"/>
        <end position="34"/>
    </location>
</feature>
<dbReference type="RefSeq" id="WP_116973595.1">
    <property type="nucleotide sequence ID" value="NZ_QPMM01000001.1"/>
</dbReference>
<name>A0A3E1YG70_9BACT</name>
<dbReference type="NCBIfam" id="TIGR04477">
    <property type="entry name" value="sorted_by_XrtN"/>
    <property type="match status" value="1"/>
</dbReference>
<evidence type="ECO:0000313" key="3">
    <source>
        <dbReference type="EMBL" id="RFS26403.1"/>
    </source>
</evidence>
<keyword evidence="1" id="KW-1133">Transmembrane helix</keyword>
<feature type="transmembrane region" description="Helical" evidence="1">
    <location>
        <begin position="151"/>
        <end position="176"/>
    </location>
</feature>
<feature type="transmembrane region" description="Helical" evidence="1">
    <location>
        <begin position="40"/>
        <end position="59"/>
    </location>
</feature>
<feature type="transmembrane region" description="Helical" evidence="1">
    <location>
        <begin position="96"/>
        <end position="117"/>
    </location>
</feature>
<keyword evidence="1" id="KW-0812">Transmembrane</keyword>
<evidence type="ECO:0000313" key="4">
    <source>
        <dbReference type="Proteomes" id="UP000260644"/>
    </source>
</evidence>
<keyword evidence="1" id="KW-0472">Membrane</keyword>
<feature type="domain" description="VIT" evidence="2">
    <location>
        <begin position="313"/>
        <end position="446"/>
    </location>
</feature>
<sequence length="826" mass="93382">MENSTRSSLIQPPLVIGAILIAVMTLLLGILVFIDPRNDKISFANHAILGFYLICLLIYRPFKDFEYKKTITAMLVVMVILDAFAMNYQIEVLPSLASWYGYVLVLSCINVLVISFFQWLPEWLKIIVAFVTGVLFLAPLTPVITMLPITIIGLIAMVFLAIGIVAFAPYLLLLYYTLFTIKRLFPVIRYRMAFLAGLSSVLILIIFYCSSYVSTKNEIEKQYEQAYASTTDELPAWLIASQSLSKTSMTERILKTNITYQSIWTNASFGVKSQDEKVHYDPLFALSSLLFGECSLTYTAKYNMLYVMYDKQHLKEDRLWSGDDLVTSNVTTKADIWPEYHLAYTEHTLTVTNNTKETWSTDKEAIYTFHMPPGAVVTSLSLWVNNKEEKGILTTTHKADSAYKDIVGVQRRDPSLVHWREGDRVAVRVFPVQKGKSRVFKIGITSPLQSDHQQLTYQPSWFEGPEAENATYDVQLSFSNLPKEIIKPTNSFTTKNQTISRIGRYAGDWNMRFTDPGLGNAAFMFDNKRYTLLPFKPTIVTLNPDKIYLDLNSSWKYSDYTQLLKATSSKEVYVYDRNEWIRVTAANKEEVFNIRHSLRFSFFPFHKMPTPNGLVVTAGDKHSPFLSDIDVDGFSSAVQNYLRANKPKVFSLGDISSQFIATLRSRHLLTYSNGTITDLVSQLSQHSFSTTSADSNRVDIPGAKITVAQTPDSVATNGPDHLARLFAYNWLLEKSAVANPDDDALIDIASKAYVVSPVSSLIVLETRQDYEKHNIKDNESSLKNAILKGHGSVPEPHEWALFIIAVSILAYVRYNKIFSGTKAKVC</sequence>
<dbReference type="Pfam" id="PF08487">
    <property type="entry name" value="VIT"/>
    <property type="match status" value="1"/>
</dbReference>
<dbReference type="InterPro" id="IPR013694">
    <property type="entry name" value="VIT"/>
</dbReference>
<feature type="transmembrane region" description="Helical" evidence="1">
    <location>
        <begin position="124"/>
        <end position="145"/>
    </location>
</feature>
<dbReference type="AlphaFoldDB" id="A0A3E1YG70"/>
<dbReference type="PROSITE" id="PS51468">
    <property type="entry name" value="VIT"/>
    <property type="match status" value="1"/>
</dbReference>
<feature type="transmembrane region" description="Helical" evidence="1">
    <location>
        <begin position="71"/>
        <end position="90"/>
    </location>
</feature>
<reference evidence="3 4" key="1">
    <citation type="submission" date="2018-07" db="EMBL/GenBank/DDBJ databases">
        <title>Chitinophaga K2CV101002-2 sp. nov., isolated from a monsoon evergreen broad-leaved forest soil.</title>
        <authorList>
            <person name="Lv Y."/>
        </authorList>
    </citation>
    <scope>NUCLEOTIDE SEQUENCE [LARGE SCALE GENOMIC DNA]</scope>
    <source>
        <strain evidence="3 4">GDMCC 1.1288</strain>
    </source>
</reference>
<dbReference type="EMBL" id="QPMM01000001">
    <property type="protein sequence ID" value="RFS26403.1"/>
    <property type="molecule type" value="Genomic_DNA"/>
</dbReference>
<accession>A0A3E1YG70</accession>
<feature type="transmembrane region" description="Helical" evidence="1">
    <location>
        <begin position="188"/>
        <end position="208"/>
    </location>
</feature>
<gene>
    <name evidence="3" type="ORF">DVR12_01030</name>
</gene>
<protein>
    <submittedName>
        <fullName evidence="3">XrtN system VIT domain-containing protein</fullName>
    </submittedName>
</protein>
<dbReference type="OrthoDB" id="1801976at2"/>
<dbReference type="InterPro" id="IPR031005">
    <property type="entry name" value="Sorted_by_XrtN"/>
</dbReference>
<proteinExistence type="predicted"/>
<evidence type="ECO:0000259" key="2">
    <source>
        <dbReference type="PROSITE" id="PS51468"/>
    </source>
</evidence>
<evidence type="ECO:0000256" key="1">
    <source>
        <dbReference type="SAM" id="Phobius"/>
    </source>
</evidence>
<keyword evidence="4" id="KW-1185">Reference proteome</keyword>
<comment type="caution">
    <text evidence="3">The sequence shown here is derived from an EMBL/GenBank/DDBJ whole genome shotgun (WGS) entry which is preliminary data.</text>
</comment>
<dbReference type="Proteomes" id="UP000260644">
    <property type="component" value="Unassembled WGS sequence"/>
</dbReference>